<dbReference type="InterPro" id="IPR051162">
    <property type="entry name" value="T4SS_component"/>
</dbReference>
<dbReference type="InterPro" id="IPR002789">
    <property type="entry name" value="HerA_central"/>
</dbReference>
<comment type="caution">
    <text evidence="2">The sequence shown here is derived from an EMBL/GenBank/DDBJ whole genome shotgun (WGS) entry which is preliminary data.</text>
</comment>
<dbReference type="AlphaFoldDB" id="A0A8J7P7G9"/>
<keyword evidence="2" id="KW-0067">ATP-binding</keyword>
<reference evidence="2" key="1">
    <citation type="submission" date="2021-02" db="EMBL/GenBank/DDBJ databases">
        <title>Genome-Resolved Metagenomics of a Microbial Community Performing Photosynthetic Biological Nutrient Removal.</title>
        <authorList>
            <person name="Mcdaniel E.A."/>
        </authorList>
    </citation>
    <scope>NUCLEOTIDE SEQUENCE</scope>
    <source>
        <strain evidence="2">UWPOB_OBS1</strain>
    </source>
</reference>
<feature type="domain" description="Helicase HerA central" evidence="1">
    <location>
        <begin position="386"/>
        <end position="507"/>
    </location>
</feature>
<dbReference type="GO" id="GO:0005524">
    <property type="term" value="F:ATP binding"/>
    <property type="evidence" value="ECO:0007669"/>
    <property type="project" value="UniProtKB-KW"/>
</dbReference>
<evidence type="ECO:0000313" key="3">
    <source>
        <dbReference type="Proteomes" id="UP000664277"/>
    </source>
</evidence>
<dbReference type="Pfam" id="PF01935">
    <property type="entry name" value="DUF87"/>
    <property type="match status" value="1"/>
</dbReference>
<name>A0A8J7P7G9_9BACT</name>
<dbReference type="InterPro" id="IPR027417">
    <property type="entry name" value="P-loop_NTPase"/>
</dbReference>
<dbReference type="PANTHER" id="PTHR30121:SF6">
    <property type="entry name" value="SLR6007 PROTEIN"/>
    <property type="match status" value="1"/>
</dbReference>
<dbReference type="Gene3D" id="3.40.50.300">
    <property type="entry name" value="P-loop containing nucleotide triphosphate hydrolases"/>
    <property type="match status" value="2"/>
</dbReference>
<keyword evidence="2" id="KW-0547">Nucleotide-binding</keyword>
<proteinExistence type="predicted"/>
<dbReference type="EMBL" id="JAFLCK010000003">
    <property type="protein sequence ID" value="MBN8659506.1"/>
    <property type="molecule type" value="Genomic_DNA"/>
</dbReference>
<organism evidence="2 3">
    <name type="scientific">Candidatus Obscuribacter phosphatis</name>
    <dbReference type="NCBI Taxonomy" id="1906157"/>
    <lineage>
        <taxon>Bacteria</taxon>
        <taxon>Bacillati</taxon>
        <taxon>Candidatus Melainabacteria</taxon>
        <taxon>Candidatus Obscuribacterales</taxon>
        <taxon>Candidatus Obscuribacteraceae</taxon>
        <taxon>Candidatus Obscuribacter</taxon>
    </lineage>
</organism>
<gene>
    <name evidence="2" type="ORF">J0M35_04030</name>
</gene>
<evidence type="ECO:0000313" key="2">
    <source>
        <dbReference type="EMBL" id="MBN8659506.1"/>
    </source>
</evidence>
<evidence type="ECO:0000259" key="1">
    <source>
        <dbReference type="Pfam" id="PF01935"/>
    </source>
</evidence>
<accession>A0A8J7P7G9</accession>
<sequence>MTQDGHSRSIWEERIADLRRYDLDNLESEPVDPASLTSWPIPGLTFVRVDGILRSWDIEREKQQQGQNVQQDPDPTKPPKRMYLMEDALTGLHSQKANLAFLVLGDKSGVHYYMGISLPSAVETTEPGTDPSSICYNSLKSILHSVYGGVDVFKKPFSAEEMHTMIKPMTKYTGVVTGIPALKSTAGDTTDSEQIERLAAGLQGNEFGMLILAVPIPSKNVTREETAVVDQIQRAQENEDPEKKRKIKYYLELQDSYLKHIQLGTALGMWLTVPYFFAPKRDVFVRLQSLLRATYVDETSRPTPLRTHEVEGLSDHIQKFGLLRTKREGEYFQELLEYRFLSPLNSRMLSAFVHLPKREMPGFRIRRSAEFSLAEIPPKDPNRVIAIGNILDRGEDTGNLYYIDVDALQKHTIVCGVTGGGKTNTCFYLVGQLWRYGIPFMVCEPAKSEYRHMMLMSETFKGVGQAFSLGDETVSPFRLNPFEIMKGVKVQTHLDALKSVFNASFEMYSPMPQVLEKALNSIYSVRGWDLINNVNRRLPPGMNPGDPDCPPEIYPTMKDLYEIIDPIVEGFGYSDRIGPDVQAALKARIGSLLIGGKGQMLNTRRSIPMKDLFGKPTVVELKMVSEDSEKSFLIGMLLVFLYEYREALGPHDHLQHVMLVEEAHRLLKNVPTGQSGESANPAGKAVEFFTNMLAEIRSYGQGFIIADQIPNKLAPEALKNTNLKIMHRIVAVDDRDSMGGAMNLDDVQKRHVTALGQGRAIVYAEKMEQPYHLQIMFDKTKEVPPPETPEESDEVVRQAMRGLNIIGTYDRHLGCKFCLHRCDSQILDTAIPVADDPIFRQVYNRYVLSTLKDLTQLVHFRAQIIHEIQRVIGGRARTGNITGITWCALTQATERYFERKGENNYWFYDQVQEQHLRWLNLLRPAFQPTEVNRRLDIAILRQWRDDFLELHKLDQGPLPTCAPCTSKCLYRFEVSEVVRDPKIKFDFNSSINRKDTPASDSAAWFCRLLTERLIGMPDVDLAYCLAAHLIKDQQLSTDAQLVLLHKVRTALENFQNEAEAGEQGGGE</sequence>
<dbReference type="PANTHER" id="PTHR30121">
    <property type="entry name" value="UNCHARACTERIZED PROTEIN YJGR-RELATED"/>
    <property type="match status" value="1"/>
</dbReference>
<protein>
    <submittedName>
        <fullName evidence="2">ATP-binding protein</fullName>
    </submittedName>
</protein>
<dbReference type="SUPFAM" id="SSF52540">
    <property type="entry name" value="P-loop containing nucleoside triphosphate hydrolases"/>
    <property type="match status" value="1"/>
</dbReference>
<dbReference type="Proteomes" id="UP000664277">
    <property type="component" value="Unassembled WGS sequence"/>
</dbReference>